<dbReference type="AlphaFoldDB" id="A0ABD3H0M4"/>
<keyword evidence="2" id="KW-1185">Reference proteome</keyword>
<proteinExistence type="predicted"/>
<comment type="caution">
    <text evidence="1">The sequence shown here is derived from an EMBL/GenBank/DDBJ whole genome shotgun (WGS) entry which is preliminary data.</text>
</comment>
<sequence>MLAELPSKLEIRETLFFLRKERDLGLDGANVDCLQKIRNIIEDDYYVVLKEFWRIGILPSIKAEVLGNRILSFEARVILIRHVLLAVPVFYLQVVGVFKKAAATLEILANIFLWGGNVDGNRKTSLAKWSEVKRDKLQGGLGVKDVWKQDMGLFAKQAGTWSILLEVWRQAWKYKITLVYEGKKKPTITCLCARQSLEKGVMQTRQWGDNAQGQAALKRVKVLLKFLPKGKETVLTKWITEELDGEMMQTSEEEESRSKEFYTTALVNEDVSSESIGENREEKEE</sequence>
<dbReference type="EMBL" id="JBJQOH010000006">
    <property type="protein sequence ID" value="KAL3684788.1"/>
    <property type="molecule type" value="Genomic_DNA"/>
</dbReference>
<accession>A0ABD3H0M4</accession>
<organism evidence="1 2">
    <name type="scientific">Riccia sorocarpa</name>
    <dbReference type="NCBI Taxonomy" id="122646"/>
    <lineage>
        <taxon>Eukaryota</taxon>
        <taxon>Viridiplantae</taxon>
        <taxon>Streptophyta</taxon>
        <taxon>Embryophyta</taxon>
        <taxon>Marchantiophyta</taxon>
        <taxon>Marchantiopsida</taxon>
        <taxon>Marchantiidae</taxon>
        <taxon>Marchantiales</taxon>
        <taxon>Ricciaceae</taxon>
        <taxon>Riccia</taxon>
    </lineage>
</organism>
<protein>
    <submittedName>
        <fullName evidence="1">Uncharacterized protein</fullName>
    </submittedName>
</protein>
<name>A0ABD3H0M4_9MARC</name>
<gene>
    <name evidence="1" type="ORF">R1sor_002810</name>
</gene>
<evidence type="ECO:0000313" key="1">
    <source>
        <dbReference type="EMBL" id="KAL3684788.1"/>
    </source>
</evidence>
<evidence type="ECO:0000313" key="2">
    <source>
        <dbReference type="Proteomes" id="UP001633002"/>
    </source>
</evidence>
<dbReference type="Proteomes" id="UP001633002">
    <property type="component" value="Unassembled WGS sequence"/>
</dbReference>
<dbReference type="PANTHER" id="PTHR33116:SF78">
    <property type="entry name" value="OS12G0587133 PROTEIN"/>
    <property type="match status" value="1"/>
</dbReference>
<reference evidence="1 2" key="1">
    <citation type="submission" date="2024-09" db="EMBL/GenBank/DDBJ databases">
        <title>Chromosome-scale assembly of Riccia sorocarpa.</title>
        <authorList>
            <person name="Paukszto L."/>
        </authorList>
    </citation>
    <scope>NUCLEOTIDE SEQUENCE [LARGE SCALE GENOMIC DNA]</scope>
    <source>
        <strain evidence="1">LP-2024</strain>
        <tissue evidence="1">Aerial parts of the thallus</tissue>
    </source>
</reference>
<dbReference type="PANTHER" id="PTHR33116">
    <property type="entry name" value="REVERSE TRANSCRIPTASE ZINC-BINDING DOMAIN-CONTAINING PROTEIN-RELATED-RELATED"/>
    <property type="match status" value="1"/>
</dbReference>